<dbReference type="Proteomes" id="UP000298030">
    <property type="component" value="Unassembled WGS sequence"/>
</dbReference>
<evidence type="ECO:0000313" key="2">
    <source>
        <dbReference type="Proteomes" id="UP000298030"/>
    </source>
</evidence>
<gene>
    <name evidence="1" type="ORF">FA13DRAFT_1715583</name>
</gene>
<sequence>MYNCCVVPYLLSLTCNLGVRSQLLQPATLPGGRLLEPLFSSSGASDISQLNIARYEGQCQYRRMQRGSRAQSTICRFQLSTLPPSQEYKYHDTNTPTEHHRRIANGREPTLWQEKGIA</sequence>
<protein>
    <submittedName>
        <fullName evidence="1">Uncharacterized protein</fullName>
    </submittedName>
</protein>
<dbReference type="EMBL" id="QPFP01000082">
    <property type="protein sequence ID" value="TEB23027.1"/>
    <property type="molecule type" value="Genomic_DNA"/>
</dbReference>
<evidence type="ECO:0000313" key="1">
    <source>
        <dbReference type="EMBL" id="TEB23027.1"/>
    </source>
</evidence>
<dbReference type="AlphaFoldDB" id="A0A4Y7SMB1"/>
<reference evidence="1 2" key="1">
    <citation type="journal article" date="2019" name="Nat. Ecol. Evol.">
        <title>Megaphylogeny resolves global patterns of mushroom evolution.</title>
        <authorList>
            <person name="Varga T."/>
            <person name="Krizsan K."/>
            <person name="Foldi C."/>
            <person name="Dima B."/>
            <person name="Sanchez-Garcia M."/>
            <person name="Sanchez-Ramirez S."/>
            <person name="Szollosi G.J."/>
            <person name="Szarkandi J.G."/>
            <person name="Papp V."/>
            <person name="Albert L."/>
            <person name="Andreopoulos W."/>
            <person name="Angelini C."/>
            <person name="Antonin V."/>
            <person name="Barry K.W."/>
            <person name="Bougher N.L."/>
            <person name="Buchanan P."/>
            <person name="Buyck B."/>
            <person name="Bense V."/>
            <person name="Catcheside P."/>
            <person name="Chovatia M."/>
            <person name="Cooper J."/>
            <person name="Damon W."/>
            <person name="Desjardin D."/>
            <person name="Finy P."/>
            <person name="Geml J."/>
            <person name="Haridas S."/>
            <person name="Hughes K."/>
            <person name="Justo A."/>
            <person name="Karasinski D."/>
            <person name="Kautmanova I."/>
            <person name="Kiss B."/>
            <person name="Kocsube S."/>
            <person name="Kotiranta H."/>
            <person name="LaButti K.M."/>
            <person name="Lechner B.E."/>
            <person name="Liimatainen K."/>
            <person name="Lipzen A."/>
            <person name="Lukacs Z."/>
            <person name="Mihaltcheva S."/>
            <person name="Morgado L.N."/>
            <person name="Niskanen T."/>
            <person name="Noordeloos M.E."/>
            <person name="Ohm R.A."/>
            <person name="Ortiz-Santana B."/>
            <person name="Ovrebo C."/>
            <person name="Racz N."/>
            <person name="Riley R."/>
            <person name="Savchenko A."/>
            <person name="Shiryaev A."/>
            <person name="Soop K."/>
            <person name="Spirin V."/>
            <person name="Szebenyi C."/>
            <person name="Tomsovsky M."/>
            <person name="Tulloss R.E."/>
            <person name="Uehling J."/>
            <person name="Grigoriev I.V."/>
            <person name="Vagvolgyi C."/>
            <person name="Papp T."/>
            <person name="Martin F.M."/>
            <person name="Miettinen O."/>
            <person name="Hibbett D.S."/>
            <person name="Nagy L.G."/>
        </authorList>
    </citation>
    <scope>NUCLEOTIDE SEQUENCE [LARGE SCALE GENOMIC DNA]</scope>
    <source>
        <strain evidence="1 2">FP101781</strain>
    </source>
</reference>
<name>A0A4Y7SMB1_COPMI</name>
<organism evidence="1 2">
    <name type="scientific">Coprinellus micaceus</name>
    <name type="common">Glistening ink-cap mushroom</name>
    <name type="synonym">Coprinus micaceus</name>
    <dbReference type="NCBI Taxonomy" id="71717"/>
    <lineage>
        <taxon>Eukaryota</taxon>
        <taxon>Fungi</taxon>
        <taxon>Dikarya</taxon>
        <taxon>Basidiomycota</taxon>
        <taxon>Agaricomycotina</taxon>
        <taxon>Agaricomycetes</taxon>
        <taxon>Agaricomycetidae</taxon>
        <taxon>Agaricales</taxon>
        <taxon>Agaricineae</taxon>
        <taxon>Psathyrellaceae</taxon>
        <taxon>Coprinellus</taxon>
    </lineage>
</organism>
<accession>A0A4Y7SMB1</accession>
<comment type="caution">
    <text evidence="1">The sequence shown here is derived from an EMBL/GenBank/DDBJ whole genome shotgun (WGS) entry which is preliminary data.</text>
</comment>
<keyword evidence="2" id="KW-1185">Reference proteome</keyword>
<proteinExistence type="predicted"/>